<evidence type="ECO:0000256" key="1">
    <source>
        <dbReference type="ARBA" id="ARBA00006252"/>
    </source>
</evidence>
<gene>
    <name evidence="4" type="ORF">A2725_03110</name>
</gene>
<dbReference type="AlphaFoldDB" id="A0A1F6LH11"/>
<dbReference type="Pfam" id="PF02525">
    <property type="entry name" value="Flavodoxin_2"/>
    <property type="match status" value="1"/>
</dbReference>
<proteinExistence type="inferred from homology"/>
<dbReference type="GO" id="GO:0005829">
    <property type="term" value="C:cytosol"/>
    <property type="evidence" value="ECO:0007669"/>
    <property type="project" value="TreeGrafter"/>
</dbReference>
<dbReference type="PANTHER" id="PTHR10204">
    <property type="entry name" value="NAD P H OXIDOREDUCTASE-RELATED"/>
    <property type="match status" value="1"/>
</dbReference>
<dbReference type="Gene3D" id="3.40.50.360">
    <property type="match status" value="1"/>
</dbReference>
<evidence type="ECO:0000259" key="3">
    <source>
        <dbReference type="Pfam" id="PF02525"/>
    </source>
</evidence>
<evidence type="ECO:0000313" key="5">
    <source>
        <dbReference type="Proteomes" id="UP000177067"/>
    </source>
</evidence>
<keyword evidence="2" id="KW-0560">Oxidoreductase</keyword>
<name>A0A1F6LH11_9BACT</name>
<dbReference type="GO" id="GO:0003955">
    <property type="term" value="F:NAD(P)H dehydrogenase (quinone) activity"/>
    <property type="evidence" value="ECO:0007669"/>
    <property type="project" value="TreeGrafter"/>
</dbReference>
<sequence length="198" mass="23354">MKKKKILIINSHPRQDSFCNALACEYRRGAEDVGHKVHFVTLRNLKFDPIMRQKHGEEMHKMEDSLLKQQKLIKWCDHLVIITPMWWMGMPALLKGYIDRVFTPDFAFSYREDSIIPFPIRLLKGRSARVIYTQGGPQYIVGSIGFDAFWKAFKYGVLLFCGFSPIHRTFFDNIVKETKEKKFDKWLKQAYQMGRKAK</sequence>
<dbReference type="EMBL" id="MFPS01000009">
    <property type="protein sequence ID" value="OGH58740.1"/>
    <property type="molecule type" value="Genomic_DNA"/>
</dbReference>
<evidence type="ECO:0000256" key="2">
    <source>
        <dbReference type="ARBA" id="ARBA00023002"/>
    </source>
</evidence>
<accession>A0A1F6LH11</accession>
<reference evidence="4 5" key="1">
    <citation type="journal article" date="2016" name="Nat. Commun.">
        <title>Thousands of microbial genomes shed light on interconnected biogeochemical processes in an aquifer system.</title>
        <authorList>
            <person name="Anantharaman K."/>
            <person name="Brown C.T."/>
            <person name="Hug L.A."/>
            <person name="Sharon I."/>
            <person name="Castelle C.J."/>
            <person name="Probst A.J."/>
            <person name="Thomas B.C."/>
            <person name="Singh A."/>
            <person name="Wilkins M.J."/>
            <person name="Karaoz U."/>
            <person name="Brodie E.L."/>
            <person name="Williams K.H."/>
            <person name="Hubbard S.S."/>
            <person name="Banfield J.F."/>
        </authorList>
    </citation>
    <scope>NUCLEOTIDE SEQUENCE [LARGE SCALE GENOMIC DNA]</scope>
</reference>
<comment type="caution">
    <text evidence="4">The sequence shown here is derived from an EMBL/GenBank/DDBJ whole genome shotgun (WGS) entry which is preliminary data.</text>
</comment>
<comment type="similarity">
    <text evidence="1">Belongs to the NAD(P)H dehydrogenase (quinone) family.</text>
</comment>
<dbReference type="PANTHER" id="PTHR10204:SF34">
    <property type="entry name" value="NAD(P)H DEHYDROGENASE [QUINONE] 1 ISOFORM 1"/>
    <property type="match status" value="1"/>
</dbReference>
<dbReference type="SUPFAM" id="SSF52218">
    <property type="entry name" value="Flavoproteins"/>
    <property type="match status" value="1"/>
</dbReference>
<protein>
    <recommendedName>
        <fullName evidence="3">Flavodoxin-like fold domain-containing protein</fullName>
    </recommendedName>
</protein>
<dbReference type="InterPro" id="IPR029039">
    <property type="entry name" value="Flavoprotein-like_sf"/>
</dbReference>
<organism evidence="4 5">
    <name type="scientific">Candidatus Magasanikbacteria bacterium RIFCSPHIGHO2_01_FULL_33_34</name>
    <dbReference type="NCBI Taxonomy" id="1798671"/>
    <lineage>
        <taxon>Bacteria</taxon>
        <taxon>Candidatus Magasanikiibacteriota</taxon>
    </lineage>
</organism>
<dbReference type="InterPro" id="IPR003680">
    <property type="entry name" value="Flavodoxin_fold"/>
</dbReference>
<feature type="domain" description="Flavodoxin-like fold" evidence="3">
    <location>
        <begin position="4"/>
        <end position="190"/>
    </location>
</feature>
<dbReference type="Proteomes" id="UP000177067">
    <property type="component" value="Unassembled WGS sequence"/>
</dbReference>
<dbReference type="InterPro" id="IPR051545">
    <property type="entry name" value="NAD(P)H_dehydrogenase_qn"/>
</dbReference>
<evidence type="ECO:0000313" key="4">
    <source>
        <dbReference type="EMBL" id="OGH58740.1"/>
    </source>
</evidence>